<dbReference type="GO" id="GO:0005840">
    <property type="term" value="C:ribosome"/>
    <property type="evidence" value="ECO:0007669"/>
    <property type="project" value="UniProtKB-KW"/>
</dbReference>
<evidence type="ECO:0000313" key="7">
    <source>
        <dbReference type="EMBL" id="QCI26232.1"/>
    </source>
</evidence>
<gene>
    <name evidence="6" type="primary">rplJ</name>
    <name evidence="7" type="ORF">D9V79_00145</name>
</gene>
<accession>A0A4D6YAV0</accession>
<dbReference type="HAMAP" id="MF_00362">
    <property type="entry name" value="Ribosomal_uL10"/>
    <property type="match status" value="1"/>
</dbReference>
<dbReference type="PANTHER" id="PTHR11560">
    <property type="entry name" value="39S RIBOSOMAL PROTEIN L10, MITOCHONDRIAL"/>
    <property type="match status" value="1"/>
</dbReference>
<keyword evidence="6" id="KW-0694">RNA-binding</keyword>
<evidence type="ECO:0000256" key="2">
    <source>
        <dbReference type="ARBA" id="ARBA00008889"/>
    </source>
</evidence>
<evidence type="ECO:0000256" key="6">
    <source>
        <dbReference type="HAMAP-Rule" id="MF_00362"/>
    </source>
</evidence>
<comment type="function">
    <text evidence="1 6">Forms part of the ribosomal stalk, playing a central role in the interaction of the ribosome with GTP-bound translation factors.</text>
</comment>
<comment type="similarity">
    <text evidence="2 6">Belongs to the universal ribosomal protein uL10 family.</text>
</comment>
<dbReference type="CDD" id="cd05797">
    <property type="entry name" value="Ribosomal_L10"/>
    <property type="match status" value="1"/>
</dbReference>
<comment type="subunit">
    <text evidence="6">Part of the ribosomal stalk of the 50S ribosomal subunit. The N-terminus interacts with L11 and the large rRNA to form the base of the stalk. The C-terminus forms an elongated spine to which L12 dimers bind in a sequential fashion forming a multimeric L10(L12)X complex.</text>
</comment>
<sequence length="166" mass="19017">MILSIQKKKNIVSKINKMAHISLSTIIANIKKINVNRITQLRKNSRINNIKIYVVKNTLLKISLKKTPLECLNNYLHGVILIAFSIHNEDNAIKLFTNFQENNKYFKIIAAVLHGKILSLSEIDRIAHLPSYNDAVAQLIRIIKISTIGKLFFVLLKIKEKKCTIK</sequence>
<dbReference type="Gene3D" id="3.30.70.1730">
    <property type="match status" value="1"/>
</dbReference>
<evidence type="ECO:0000256" key="3">
    <source>
        <dbReference type="ARBA" id="ARBA00022980"/>
    </source>
</evidence>
<keyword evidence="4 6" id="KW-0687">Ribonucleoprotein</keyword>
<dbReference type="Pfam" id="PF00466">
    <property type="entry name" value="Ribosomal_L10"/>
    <property type="match status" value="1"/>
</dbReference>
<dbReference type="InterPro" id="IPR022973">
    <property type="entry name" value="Ribosomal_uL10_bac"/>
</dbReference>
<name>A0A4D6YAV0_9GAMM</name>
<dbReference type="GO" id="GO:1990904">
    <property type="term" value="C:ribonucleoprotein complex"/>
    <property type="evidence" value="ECO:0007669"/>
    <property type="project" value="UniProtKB-KW"/>
</dbReference>
<evidence type="ECO:0000256" key="1">
    <source>
        <dbReference type="ARBA" id="ARBA00002633"/>
    </source>
</evidence>
<organism evidence="7 8">
    <name type="scientific">Buchnera aphidicola</name>
    <name type="common">Stegophylla sp.</name>
    <dbReference type="NCBI Taxonomy" id="2315800"/>
    <lineage>
        <taxon>Bacteria</taxon>
        <taxon>Pseudomonadati</taxon>
        <taxon>Pseudomonadota</taxon>
        <taxon>Gammaproteobacteria</taxon>
        <taxon>Enterobacterales</taxon>
        <taxon>Erwiniaceae</taxon>
        <taxon>Buchnera</taxon>
    </lineage>
</organism>
<dbReference type="InterPro" id="IPR001790">
    <property type="entry name" value="Ribosomal_uL10"/>
</dbReference>
<dbReference type="InterPro" id="IPR047865">
    <property type="entry name" value="Ribosomal_uL10_bac_type"/>
</dbReference>
<dbReference type="AlphaFoldDB" id="A0A4D6YAV0"/>
<dbReference type="SUPFAM" id="SSF160369">
    <property type="entry name" value="Ribosomal protein L10-like"/>
    <property type="match status" value="1"/>
</dbReference>
<dbReference type="RefSeq" id="WP_158351528.1">
    <property type="nucleotide sequence ID" value="NZ_CP032998.1"/>
</dbReference>
<evidence type="ECO:0000256" key="4">
    <source>
        <dbReference type="ARBA" id="ARBA00023274"/>
    </source>
</evidence>
<dbReference type="GO" id="GO:0006412">
    <property type="term" value="P:translation"/>
    <property type="evidence" value="ECO:0007669"/>
    <property type="project" value="UniProtKB-UniRule"/>
</dbReference>
<dbReference type="EMBL" id="CP032998">
    <property type="protein sequence ID" value="QCI26232.1"/>
    <property type="molecule type" value="Genomic_DNA"/>
</dbReference>
<keyword evidence="6" id="KW-0699">rRNA-binding</keyword>
<dbReference type="OrthoDB" id="9808307at2"/>
<reference evidence="7 8" key="1">
    <citation type="submission" date="2018-10" db="EMBL/GenBank/DDBJ databases">
        <title>Comparative functional genomics of the obligate endosymbiont Buchnera aphidicola.</title>
        <authorList>
            <person name="Chong R.A."/>
        </authorList>
    </citation>
    <scope>NUCLEOTIDE SEQUENCE [LARGE SCALE GENOMIC DNA]</scope>
    <source>
        <strain evidence="7 8">Ssp</strain>
    </source>
</reference>
<protein>
    <recommendedName>
        <fullName evidence="5 6">Large ribosomal subunit protein uL10</fullName>
    </recommendedName>
</protein>
<keyword evidence="8" id="KW-1185">Reference proteome</keyword>
<proteinExistence type="inferred from homology"/>
<evidence type="ECO:0000256" key="5">
    <source>
        <dbReference type="ARBA" id="ARBA00035202"/>
    </source>
</evidence>
<dbReference type="Proteomes" id="UP000298636">
    <property type="component" value="Chromosome"/>
</dbReference>
<dbReference type="GO" id="GO:0070180">
    <property type="term" value="F:large ribosomal subunit rRNA binding"/>
    <property type="evidence" value="ECO:0007669"/>
    <property type="project" value="UniProtKB-UniRule"/>
</dbReference>
<dbReference type="InterPro" id="IPR043141">
    <property type="entry name" value="Ribosomal_uL10-like_sf"/>
</dbReference>
<dbReference type="NCBIfam" id="NF000955">
    <property type="entry name" value="PRK00099.1-1"/>
    <property type="match status" value="1"/>
</dbReference>
<keyword evidence="3 6" id="KW-0689">Ribosomal protein</keyword>
<evidence type="ECO:0000313" key="8">
    <source>
        <dbReference type="Proteomes" id="UP000298636"/>
    </source>
</evidence>